<dbReference type="AlphaFoldDB" id="A0A212TGJ3"/>
<dbReference type="GO" id="GO:0032153">
    <property type="term" value="C:cell division site"/>
    <property type="evidence" value="ECO:0007669"/>
    <property type="project" value="TreeGrafter"/>
</dbReference>
<keyword evidence="4" id="KW-0133">Cell shape</keyword>
<evidence type="ECO:0000313" key="12">
    <source>
        <dbReference type="Proteomes" id="UP000198122"/>
    </source>
</evidence>
<dbReference type="PANTHER" id="PTHR30474:SF3">
    <property type="entry name" value="PEPTIDOGLYCAN GLYCOSYLTRANSFERASE RODA"/>
    <property type="match status" value="1"/>
</dbReference>
<protein>
    <recommendedName>
        <fullName evidence="7">peptidoglycan glycosyltransferase</fullName>
        <ecNumber evidence="7">2.4.99.28</ecNumber>
    </recommendedName>
</protein>
<dbReference type="GO" id="GO:0008360">
    <property type="term" value="P:regulation of cell shape"/>
    <property type="evidence" value="ECO:0007669"/>
    <property type="project" value="UniProtKB-KW"/>
</dbReference>
<dbReference type="EC" id="2.4.99.28" evidence="7"/>
<feature type="transmembrane region" description="Helical" evidence="10">
    <location>
        <begin position="424"/>
        <end position="443"/>
    </location>
</feature>
<dbReference type="EMBL" id="FYEZ01000001">
    <property type="protein sequence ID" value="SNC65142.1"/>
    <property type="molecule type" value="Genomic_DNA"/>
</dbReference>
<gene>
    <name evidence="11" type="ORF">SAMN05445756_1260</name>
</gene>
<dbReference type="Proteomes" id="UP000198122">
    <property type="component" value="Unassembled WGS sequence"/>
</dbReference>
<dbReference type="GO" id="GO:0015648">
    <property type="term" value="F:lipid-linked peptidoglycan transporter activity"/>
    <property type="evidence" value="ECO:0007669"/>
    <property type="project" value="TreeGrafter"/>
</dbReference>
<feature type="transmembrane region" description="Helical" evidence="10">
    <location>
        <begin position="59"/>
        <end position="79"/>
    </location>
</feature>
<dbReference type="GO" id="GO:0005886">
    <property type="term" value="C:plasma membrane"/>
    <property type="evidence" value="ECO:0007669"/>
    <property type="project" value="TreeGrafter"/>
</dbReference>
<evidence type="ECO:0000256" key="9">
    <source>
        <dbReference type="SAM" id="MobiDB-lite"/>
    </source>
</evidence>
<keyword evidence="6 10" id="KW-0472">Membrane</keyword>
<evidence type="ECO:0000256" key="10">
    <source>
        <dbReference type="SAM" id="Phobius"/>
    </source>
</evidence>
<dbReference type="InterPro" id="IPR018365">
    <property type="entry name" value="Cell_cycle_FtsW-rel_CS"/>
</dbReference>
<feature type="region of interest" description="Disordered" evidence="9">
    <location>
        <begin position="453"/>
        <end position="499"/>
    </location>
</feature>
<feature type="transmembrane region" description="Helical" evidence="10">
    <location>
        <begin position="152"/>
        <end position="172"/>
    </location>
</feature>
<evidence type="ECO:0000256" key="7">
    <source>
        <dbReference type="ARBA" id="ARBA00044770"/>
    </source>
</evidence>
<dbReference type="GO" id="GO:0051301">
    <property type="term" value="P:cell division"/>
    <property type="evidence" value="ECO:0007669"/>
    <property type="project" value="InterPro"/>
</dbReference>
<feature type="transmembrane region" description="Helical" evidence="10">
    <location>
        <begin position="86"/>
        <end position="103"/>
    </location>
</feature>
<keyword evidence="3 10" id="KW-0812">Transmembrane</keyword>
<dbReference type="PANTHER" id="PTHR30474">
    <property type="entry name" value="CELL CYCLE PROTEIN"/>
    <property type="match status" value="1"/>
</dbReference>
<dbReference type="GO" id="GO:0008955">
    <property type="term" value="F:peptidoglycan glycosyltransferase activity"/>
    <property type="evidence" value="ECO:0007669"/>
    <property type="project" value="UniProtKB-EC"/>
</dbReference>
<evidence type="ECO:0000313" key="11">
    <source>
        <dbReference type="EMBL" id="SNC65142.1"/>
    </source>
</evidence>
<dbReference type="Pfam" id="PF01098">
    <property type="entry name" value="FTSW_RODA_SPOVE"/>
    <property type="match status" value="1"/>
</dbReference>
<dbReference type="InterPro" id="IPR001182">
    <property type="entry name" value="FtsW/RodA"/>
</dbReference>
<accession>A0A212TGJ3</accession>
<dbReference type="PROSITE" id="PS00428">
    <property type="entry name" value="FTSW_RODA_SPOVE"/>
    <property type="match status" value="1"/>
</dbReference>
<evidence type="ECO:0000256" key="8">
    <source>
        <dbReference type="ARBA" id="ARBA00049902"/>
    </source>
</evidence>
<feature type="transmembrane region" description="Helical" evidence="10">
    <location>
        <begin position="123"/>
        <end position="140"/>
    </location>
</feature>
<feature type="transmembrane region" description="Helical" evidence="10">
    <location>
        <begin position="390"/>
        <end position="412"/>
    </location>
</feature>
<keyword evidence="5 10" id="KW-1133">Transmembrane helix</keyword>
<evidence type="ECO:0000256" key="5">
    <source>
        <dbReference type="ARBA" id="ARBA00022989"/>
    </source>
</evidence>
<comment type="pathway">
    <text evidence="2">Cell wall biogenesis; peptidoglycan biosynthesis.</text>
</comment>
<evidence type="ECO:0000256" key="6">
    <source>
        <dbReference type="ARBA" id="ARBA00023136"/>
    </source>
</evidence>
<proteinExistence type="predicted"/>
<comment type="catalytic activity">
    <reaction evidence="8">
        <text>[GlcNAc-(1-&gt;4)-Mur2Ac(oyl-L-Ala-gamma-D-Glu-L-Lys-D-Ala-D-Ala)](n)-di-trans,octa-cis-undecaprenyl diphosphate + beta-D-GlcNAc-(1-&gt;4)-Mur2Ac(oyl-L-Ala-gamma-D-Glu-L-Lys-D-Ala-D-Ala)-di-trans,octa-cis-undecaprenyl diphosphate = [GlcNAc-(1-&gt;4)-Mur2Ac(oyl-L-Ala-gamma-D-Glu-L-Lys-D-Ala-D-Ala)](n+1)-di-trans,octa-cis-undecaprenyl diphosphate + di-trans,octa-cis-undecaprenyl diphosphate + H(+)</text>
        <dbReference type="Rhea" id="RHEA:23708"/>
        <dbReference type="Rhea" id="RHEA-COMP:9602"/>
        <dbReference type="Rhea" id="RHEA-COMP:9603"/>
        <dbReference type="ChEBI" id="CHEBI:15378"/>
        <dbReference type="ChEBI" id="CHEBI:58405"/>
        <dbReference type="ChEBI" id="CHEBI:60033"/>
        <dbReference type="ChEBI" id="CHEBI:78435"/>
        <dbReference type="EC" id="2.4.99.28"/>
    </reaction>
</comment>
<name>A0A212TGJ3_9MICO</name>
<evidence type="ECO:0000256" key="1">
    <source>
        <dbReference type="ARBA" id="ARBA00004141"/>
    </source>
</evidence>
<feature type="transmembrane region" description="Helical" evidence="10">
    <location>
        <begin position="30"/>
        <end position="47"/>
    </location>
</feature>
<evidence type="ECO:0000256" key="4">
    <source>
        <dbReference type="ARBA" id="ARBA00022960"/>
    </source>
</evidence>
<feature type="transmembrane region" description="Helical" evidence="10">
    <location>
        <begin position="358"/>
        <end position="378"/>
    </location>
</feature>
<feature type="transmembrane region" description="Helical" evidence="10">
    <location>
        <begin position="229"/>
        <end position="246"/>
    </location>
</feature>
<organism evidence="11 12">
    <name type="scientific">Kytococcus aerolatus</name>
    <dbReference type="NCBI Taxonomy" id="592308"/>
    <lineage>
        <taxon>Bacteria</taxon>
        <taxon>Bacillati</taxon>
        <taxon>Actinomycetota</taxon>
        <taxon>Actinomycetes</taxon>
        <taxon>Micrococcales</taxon>
        <taxon>Kytococcaceae</taxon>
        <taxon>Kytococcus</taxon>
    </lineage>
</organism>
<keyword evidence="12" id="KW-1185">Reference proteome</keyword>
<evidence type="ECO:0000256" key="2">
    <source>
        <dbReference type="ARBA" id="ARBA00004752"/>
    </source>
</evidence>
<evidence type="ECO:0000256" key="3">
    <source>
        <dbReference type="ARBA" id="ARBA00022692"/>
    </source>
</evidence>
<feature type="transmembrane region" description="Helical" evidence="10">
    <location>
        <begin position="252"/>
        <end position="268"/>
    </location>
</feature>
<feature type="transmembrane region" description="Helical" evidence="10">
    <location>
        <begin position="273"/>
        <end position="292"/>
    </location>
</feature>
<comment type="subcellular location">
    <subcellularLocation>
        <location evidence="1">Membrane</location>
        <topology evidence="1">Multi-pass membrane protein</topology>
    </subcellularLocation>
</comment>
<reference evidence="11 12" key="1">
    <citation type="submission" date="2017-06" db="EMBL/GenBank/DDBJ databases">
        <authorList>
            <person name="Kim H.J."/>
            <person name="Triplett B.A."/>
        </authorList>
    </citation>
    <scope>NUCLEOTIDE SEQUENCE [LARGE SCALE GENOMIC DNA]</scope>
    <source>
        <strain evidence="11 12">DSM 22179</strain>
    </source>
</reference>
<sequence length="499" mass="52935">MTPTEPITTASSARADERWLAPRRGRWRELLLLAAAIGITALAYLNLNLATTGAPPENMATLAGGMAGIALLFHLVLWWRARYADPVILPVVTLLNGLGLVMLHRLDIAEGRSLGAGVASRQLMWTALAVVVAMAVLVLLRDHRVLRRVTWTCALLGFVLLLSPLVPGLGVANYGSRIWIGIGPFSFQPGEVAKILLTIFFAGYLVGARDALSTAGPRLLGLQLPRGRDLGPILMVWVLSILILVFEKDLGSSLLFFGLFVAMLYVATERLSWVLLGLTMFAGGAVLAWRLFGHVQQRVTMWLDPFSPEALSVSNQVPLGLMGMANGGLLGTGLGRGRPDLTYFAESDFIMPSFAEELGLAGFMAMVVLYGILVQRGLRVALGSRDGFGTLLAAGLSFSVALQVFVVVGGVTRVIPLTGLTTPFLSAGGSSLLANWTIAALLLRLSHDARAPIPLDDEPTPTGDSPAARAAALQRGTPAAESGRAHGTGPQASPRVVMA</sequence>
<feature type="transmembrane region" description="Helical" evidence="10">
    <location>
        <begin position="192"/>
        <end position="208"/>
    </location>
</feature>